<organism evidence="7 8">
    <name type="scientific">Didymodactylos carnosus</name>
    <dbReference type="NCBI Taxonomy" id="1234261"/>
    <lineage>
        <taxon>Eukaryota</taxon>
        <taxon>Metazoa</taxon>
        <taxon>Spiralia</taxon>
        <taxon>Gnathifera</taxon>
        <taxon>Rotifera</taxon>
        <taxon>Eurotatoria</taxon>
        <taxon>Bdelloidea</taxon>
        <taxon>Philodinida</taxon>
        <taxon>Philodinidae</taxon>
        <taxon>Didymodactylos</taxon>
    </lineage>
</organism>
<name>A0A8S2YM71_9BILA</name>
<evidence type="ECO:0000256" key="1">
    <source>
        <dbReference type="ARBA" id="ARBA00022527"/>
    </source>
</evidence>
<comment type="caution">
    <text evidence="7">The sequence shown here is derived from an EMBL/GenBank/DDBJ whole genome shotgun (WGS) entry which is preliminary data.</text>
</comment>
<keyword evidence="3" id="KW-0547">Nucleotide-binding</keyword>
<dbReference type="InterPro" id="IPR008271">
    <property type="entry name" value="Ser/Thr_kinase_AS"/>
</dbReference>
<dbReference type="Gene3D" id="1.10.510.10">
    <property type="entry name" value="Transferase(Phosphotransferase) domain 1"/>
    <property type="match status" value="1"/>
</dbReference>
<evidence type="ECO:0000259" key="6">
    <source>
        <dbReference type="PROSITE" id="PS50011"/>
    </source>
</evidence>
<gene>
    <name evidence="7" type="ORF">TMI583_LOCUS49736</name>
</gene>
<dbReference type="GO" id="GO:0004674">
    <property type="term" value="F:protein serine/threonine kinase activity"/>
    <property type="evidence" value="ECO:0007669"/>
    <property type="project" value="UniProtKB-KW"/>
</dbReference>
<keyword evidence="1" id="KW-0723">Serine/threonine-protein kinase</keyword>
<feature type="non-terminal residue" evidence="7">
    <location>
        <position position="1"/>
    </location>
</feature>
<sequence length="78" mass="9301">MRQLLDVIYYLHRCKMVHLDLKPENLLIDIYHQQIKLVDFGDTIRLTNMRYVHRLFGNAEFSAPEIIEGHAVNYKTDI</sequence>
<proteinExistence type="predicted"/>
<dbReference type="Proteomes" id="UP000682733">
    <property type="component" value="Unassembled WGS sequence"/>
</dbReference>
<evidence type="ECO:0000313" key="7">
    <source>
        <dbReference type="EMBL" id="CAF4554064.1"/>
    </source>
</evidence>
<evidence type="ECO:0000256" key="4">
    <source>
        <dbReference type="ARBA" id="ARBA00022777"/>
    </source>
</evidence>
<dbReference type="GO" id="GO:0043065">
    <property type="term" value="P:positive regulation of apoptotic process"/>
    <property type="evidence" value="ECO:0007669"/>
    <property type="project" value="TreeGrafter"/>
</dbReference>
<evidence type="ECO:0000256" key="2">
    <source>
        <dbReference type="ARBA" id="ARBA00022679"/>
    </source>
</evidence>
<feature type="domain" description="Protein kinase" evidence="6">
    <location>
        <begin position="1"/>
        <end position="78"/>
    </location>
</feature>
<evidence type="ECO:0000313" key="8">
    <source>
        <dbReference type="Proteomes" id="UP000682733"/>
    </source>
</evidence>
<dbReference type="GO" id="GO:0005524">
    <property type="term" value="F:ATP binding"/>
    <property type="evidence" value="ECO:0007669"/>
    <property type="project" value="UniProtKB-KW"/>
</dbReference>
<dbReference type="PANTHER" id="PTHR24342:SF21">
    <property type="entry name" value="TRIO RHO GUANINE NUCLEOTIDE EXCHANGE FACTOR"/>
    <property type="match status" value="1"/>
</dbReference>
<keyword evidence="4" id="KW-0418">Kinase</keyword>
<dbReference type="GO" id="GO:0005634">
    <property type="term" value="C:nucleus"/>
    <property type="evidence" value="ECO:0007669"/>
    <property type="project" value="TreeGrafter"/>
</dbReference>
<keyword evidence="2" id="KW-0808">Transferase</keyword>
<reference evidence="7" key="1">
    <citation type="submission" date="2021-02" db="EMBL/GenBank/DDBJ databases">
        <authorList>
            <person name="Nowell W R."/>
        </authorList>
    </citation>
    <scope>NUCLEOTIDE SEQUENCE</scope>
</reference>
<evidence type="ECO:0000256" key="3">
    <source>
        <dbReference type="ARBA" id="ARBA00022741"/>
    </source>
</evidence>
<dbReference type="EMBL" id="CAJOBA010111288">
    <property type="protein sequence ID" value="CAF4554064.1"/>
    <property type="molecule type" value="Genomic_DNA"/>
</dbReference>
<keyword evidence="5" id="KW-0067">ATP-binding</keyword>
<dbReference type="InterPro" id="IPR000719">
    <property type="entry name" value="Prot_kinase_dom"/>
</dbReference>
<dbReference type="InterPro" id="IPR011009">
    <property type="entry name" value="Kinase-like_dom_sf"/>
</dbReference>
<dbReference type="AlphaFoldDB" id="A0A8S2YM71"/>
<protein>
    <recommendedName>
        <fullName evidence="6">Protein kinase domain-containing protein</fullName>
    </recommendedName>
</protein>
<dbReference type="PROSITE" id="PS50011">
    <property type="entry name" value="PROTEIN_KINASE_DOM"/>
    <property type="match status" value="1"/>
</dbReference>
<evidence type="ECO:0000256" key="5">
    <source>
        <dbReference type="ARBA" id="ARBA00022840"/>
    </source>
</evidence>
<dbReference type="GO" id="GO:0035556">
    <property type="term" value="P:intracellular signal transduction"/>
    <property type="evidence" value="ECO:0007669"/>
    <property type="project" value="TreeGrafter"/>
</dbReference>
<dbReference type="PANTHER" id="PTHR24342">
    <property type="entry name" value="SERINE/THREONINE-PROTEIN KINASE 17"/>
    <property type="match status" value="1"/>
</dbReference>
<dbReference type="PROSITE" id="PS00108">
    <property type="entry name" value="PROTEIN_KINASE_ST"/>
    <property type="match status" value="1"/>
</dbReference>
<dbReference type="Pfam" id="PF00069">
    <property type="entry name" value="Pkinase"/>
    <property type="match status" value="1"/>
</dbReference>
<dbReference type="SUPFAM" id="SSF56112">
    <property type="entry name" value="Protein kinase-like (PK-like)"/>
    <property type="match status" value="1"/>
</dbReference>
<accession>A0A8S2YM71</accession>